<gene>
    <name evidence="1" type="ORF">GF867_06000</name>
</gene>
<evidence type="ECO:0000313" key="2">
    <source>
        <dbReference type="Proteomes" id="UP000440066"/>
    </source>
</evidence>
<name>A0A844CC75_9LACT</name>
<dbReference type="GO" id="GO:0004519">
    <property type="term" value="F:endonuclease activity"/>
    <property type="evidence" value="ECO:0007669"/>
    <property type="project" value="UniProtKB-KW"/>
</dbReference>
<dbReference type="AlphaFoldDB" id="A0A844CC75"/>
<dbReference type="InterPro" id="IPR018579">
    <property type="entry name" value="Restrct_endonuc_II_LlaJI"/>
</dbReference>
<dbReference type="Pfam" id="PF09563">
    <property type="entry name" value="RE_LlaJI"/>
    <property type="match status" value="1"/>
</dbReference>
<sequence>MIARFIKEGKRYSLSELARKYSCEENKILRALKKLRETGVLRLVKNTYTQKMKNDLLEDEEVLASSDEEFITSLFVFKFVGIVIVSDFIFKCYPKYIQFTSKESGLKLALKVIEKYERTSQRIPLYNDMDIDKPYNTIATIIYILNDYYENGFYEKEETIYETNGEGEINWDRTINETFALIKNNRPFYPDIFTKKNQFDKFNYFKRLHQVIIAQCSLVLEKADLLEYFNLIPFYDSTEDLEGLGDNNYIMYQLEKEINIQFNTRLKTVLKLMYIYISQNRSFNSFEEVTIYGTTSFYNVWEFVCQETLENDLKKPLEQVFDKNQLPEKFHGNENTLLSIIEKPKWNIEHSATEVEILESSGTFIPDCITVRDKFNIYDAKYFVPTIREEVSIEGQPGISDVSKQFLYQLAYQNFFESFSDYKINNYFLLPSEIERNERVYVSMDMFTKIGLSNIEVIFLEVNNIFETYLSGKTIRVG</sequence>
<keyword evidence="1" id="KW-0378">Hydrolase</keyword>
<comment type="caution">
    <text evidence="1">The sequence shown here is derived from an EMBL/GenBank/DDBJ whole genome shotgun (WGS) entry which is preliminary data.</text>
</comment>
<reference evidence="1 2" key="1">
    <citation type="submission" date="2019-11" db="EMBL/GenBank/DDBJ databases">
        <title>Characterisation of Fundicoccus ignavus gen. nov. sp. nov., a novel genus of the family Aerococcaceae from bulk tank milk.</title>
        <authorList>
            <person name="Siebert A."/>
            <person name="Huptas C."/>
            <person name="Wenning M."/>
            <person name="Scherer S."/>
            <person name="Doll E.V."/>
        </authorList>
    </citation>
    <scope>NUCLEOTIDE SEQUENCE [LARGE SCALE GENOMIC DNA]</scope>
    <source>
        <strain evidence="1 2">DSM 109652</strain>
    </source>
</reference>
<keyword evidence="1" id="KW-0540">Nuclease</keyword>
<dbReference type="Proteomes" id="UP000440066">
    <property type="component" value="Unassembled WGS sequence"/>
</dbReference>
<dbReference type="EMBL" id="WJQT01000006">
    <property type="protein sequence ID" value="MRJ47111.1"/>
    <property type="molecule type" value="Genomic_DNA"/>
</dbReference>
<evidence type="ECO:0000313" key="1">
    <source>
        <dbReference type="EMBL" id="MRJ47111.1"/>
    </source>
</evidence>
<organism evidence="1 2">
    <name type="scientific">Fundicoccus ignavus</name>
    <dbReference type="NCBI Taxonomy" id="2664442"/>
    <lineage>
        <taxon>Bacteria</taxon>
        <taxon>Bacillati</taxon>
        <taxon>Bacillota</taxon>
        <taxon>Bacilli</taxon>
        <taxon>Lactobacillales</taxon>
        <taxon>Aerococcaceae</taxon>
        <taxon>Fundicoccus</taxon>
    </lineage>
</organism>
<keyword evidence="1" id="KW-0255">Endonuclease</keyword>
<accession>A0A844CC75</accession>
<dbReference type="RefSeq" id="WP_153832194.1">
    <property type="nucleotide sequence ID" value="NZ_WJQT01000006.1"/>
</dbReference>
<proteinExistence type="predicted"/>
<protein>
    <submittedName>
        <fullName evidence="1">LlaJI family restriction endonuclease</fullName>
    </submittedName>
</protein>